<dbReference type="GO" id="GO:0046983">
    <property type="term" value="F:protein dimerization activity"/>
    <property type="evidence" value="ECO:0007669"/>
    <property type="project" value="InterPro"/>
</dbReference>
<dbReference type="EC" id="2.7.13.3" evidence="2"/>
<dbReference type="Gene3D" id="3.30.565.10">
    <property type="entry name" value="Histidine kinase-like ATPase, C-terminal domain"/>
    <property type="match status" value="1"/>
</dbReference>
<keyword evidence="6" id="KW-0418">Kinase</keyword>
<dbReference type="SMART" id="SM00387">
    <property type="entry name" value="HATPase_c"/>
    <property type="match status" value="1"/>
</dbReference>
<comment type="catalytic activity">
    <reaction evidence="1">
        <text>ATP + protein L-histidine = ADP + protein N-phospho-L-histidine.</text>
        <dbReference type="EC" id="2.7.13.3"/>
    </reaction>
</comment>
<evidence type="ECO:0000256" key="7">
    <source>
        <dbReference type="ARBA" id="ARBA00022840"/>
    </source>
</evidence>
<protein>
    <recommendedName>
        <fullName evidence="2">histidine kinase</fullName>
        <ecNumber evidence="2">2.7.13.3</ecNumber>
    </recommendedName>
</protein>
<dbReference type="InterPro" id="IPR036890">
    <property type="entry name" value="HATPase_C_sf"/>
</dbReference>
<organism evidence="11 12">
    <name type="scientific">Paractinoplanes tereljensis</name>
    <dbReference type="NCBI Taxonomy" id="571912"/>
    <lineage>
        <taxon>Bacteria</taxon>
        <taxon>Bacillati</taxon>
        <taxon>Actinomycetota</taxon>
        <taxon>Actinomycetes</taxon>
        <taxon>Micromonosporales</taxon>
        <taxon>Micromonosporaceae</taxon>
        <taxon>Paractinoplanes</taxon>
    </lineage>
</organism>
<feature type="domain" description="Histidine kinase/HSP90-like ATPase" evidence="10">
    <location>
        <begin position="347"/>
        <end position="437"/>
    </location>
</feature>
<evidence type="ECO:0000256" key="3">
    <source>
        <dbReference type="ARBA" id="ARBA00022553"/>
    </source>
</evidence>
<dbReference type="InterPro" id="IPR050482">
    <property type="entry name" value="Sensor_HK_TwoCompSys"/>
</dbReference>
<evidence type="ECO:0000259" key="10">
    <source>
        <dbReference type="SMART" id="SM00387"/>
    </source>
</evidence>
<keyword evidence="7" id="KW-0067">ATP-binding</keyword>
<dbReference type="GO" id="GO:0000155">
    <property type="term" value="F:phosphorelay sensor kinase activity"/>
    <property type="evidence" value="ECO:0007669"/>
    <property type="project" value="InterPro"/>
</dbReference>
<evidence type="ECO:0000313" key="12">
    <source>
        <dbReference type="Proteomes" id="UP000623608"/>
    </source>
</evidence>
<dbReference type="InterPro" id="IPR011712">
    <property type="entry name" value="Sig_transdc_His_kin_sub3_dim/P"/>
</dbReference>
<reference evidence="11" key="1">
    <citation type="submission" date="2021-01" db="EMBL/GenBank/DDBJ databases">
        <title>Whole genome shotgun sequence of Actinoplanes tereljensis NBRC 105297.</title>
        <authorList>
            <person name="Komaki H."/>
            <person name="Tamura T."/>
        </authorList>
    </citation>
    <scope>NUCLEOTIDE SEQUENCE</scope>
    <source>
        <strain evidence="11">NBRC 105297</strain>
    </source>
</reference>
<dbReference type="InterPro" id="IPR003594">
    <property type="entry name" value="HATPase_dom"/>
</dbReference>
<evidence type="ECO:0000256" key="2">
    <source>
        <dbReference type="ARBA" id="ARBA00012438"/>
    </source>
</evidence>
<comment type="caution">
    <text evidence="11">The sequence shown here is derived from an EMBL/GenBank/DDBJ whole genome shotgun (WGS) entry which is preliminary data.</text>
</comment>
<dbReference type="SUPFAM" id="SSF55874">
    <property type="entry name" value="ATPase domain of HSP90 chaperone/DNA topoisomerase II/histidine kinase"/>
    <property type="match status" value="1"/>
</dbReference>
<keyword evidence="5" id="KW-0547">Nucleotide-binding</keyword>
<sequence>MVSTRFVMPDRLPAARPGAHLPAVMSPTLTFDGFPGGGATAYGEPVDPLRRPSIQDAALAALLLAGSIPGAGDERRWVPIGVCVAAVAVRRRWPLPALAAAVVATVAHMAMAAAPVAADLAVPILLGTIAVYRRPAVSLALLGVVLATATAWSVHVSLDGERDGWVYSGPWGVGGEEQPPAGPGRGGQGAPTGPTSWGGLPVLGSLLSVAWAVGWGERSRRAYLAELAATQARERDRQAAEAVAAERARITRELHDVVAHGLAVIVMQAQGGAAAFAKRPADTLTALDTIVTTGRASLAEMRQVLSTSSAAGDPGLAQLSALVDQVRQAGTPVEWHVTGSPRPLPTGVDVSAYRIVQEALTNTMKHAGPGARATVLVSYGDALTLEVGDDGSGAAPPGTGNGLRGMRERAELLGGSVTAGPCPDGGYLVLARLPLGVQK</sequence>
<evidence type="ECO:0000256" key="8">
    <source>
        <dbReference type="ARBA" id="ARBA00023012"/>
    </source>
</evidence>
<dbReference type="Pfam" id="PF02518">
    <property type="entry name" value="HATPase_c"/>
    <property type="match status" value="1"/>
</dbReference>
<dbReference type="GO" id="GO:0016020">
    <property type="term" value="C:membrane"/>
    <property type="evidence" value="ECO:0007669"/>
    <property type="project" value="InterPro"/>
</dbReference>
<keyword evidence="8" id="KW-0902">Two-component regulatory system</keyword>
<feature type="region of interest" description="Disordered" evidence="9">
    <location>
        <begin position="169"/>
        <end position="194"/>
    </location>
</feature>
<proteinExistence type="predicted"/>
<dbReference type="Pfam" id="PF23539">
    <property type="entry name" value="DUF7134"/>
    <property type="match status" value="1"/>
</dbReference>
<keyword evidence="4" id="KW-0808">Transferase</keyword>
<evidence type="ECO:0000313" key="11">
    <source>
        <dbReference type="EMBL" id="GIF20365.1"/>
    </source>
</evidence>
<evidence type="ECO:0000256" key="5">
    <source>
        <dbReference type="ARBA" id="ARBA00022741"/>
    </source>
</evidence>
<gene>
    <name evidence="11" type="ORF">Ate02nite_30950</name>
</gene>
<dbReference type="CDD" id="cd16917">
    <property type="entry name" value="HATPase_UhpB-NarQ-NarX-like"/>
    <property type="match status" value="1"/>
</dbReference>
<evidence type="ECO:0000256" key="9">
    <source>
        <dbReference type="SAM" id="MobiDB-lite"/>
    </source>
</evidence>
<dbReference type="GO" id="GO:0005524">
    <property type="term" value="F:ATP binding"/>
    <property type="evidence" value="ECO:0007669"/>
    <property type="project" value="UniProtKB-KW"/>
</dbReference>
<name>A0A919NKE7_9ACTN</name>
<dbReference type="AlphaFoldDB" id="A0A919NKE7"/>
<accession>A0A919NKE7</accession>
<dbReference type="InterPro" id="IPR055558">
    <property type="entry name" value="DUF7134"/>
</dbReference>
<dbReference type="PANTHER" id="PTHR24421">
    <property type="entry name" value="NITRATE/NITRITE SENSOR PROTEIN NARX-RELATED"/>
    <property type="match status" value="1"/>
</dbReference>
<evidence type="ECO:0000256" key="1">
    <source>
        <dbReference type="ARBA" id="ARBA00000085"/>
    </source>
</evidence>
<evidence type="ECO:0000256" key="6">
    <source>
        <dbReference type="ARBA" id="ARBA00022777"/>
    </source>
</evidence>
<keyword evidence="3" id="KW-0597">Phosphoprotein</keyword>
<dbReference type="Proteomes" id="UP000623608">
    <property type="component" value="Unassembled WGS sequence"/>
</dbReference>
<dbReference type="Gene3D" id="1.20.5.1930">
    <property type="match status" value="1"/>
</dbReference>
<dbReference type="Pfam" id="PF07730">
    <property type="entry name" value="HisKA_3"/>
    <property type="match status" value="1"/>
</dbReference>
<dbReference type="PANTHER" id="PTHR24421:SF10">
    <property type="entry name" value="NITRATE_NITRITE SENSOR PROTEIN NARQ"/>
    <property type="match status" value="1"/>
</dbReference>
<keyword evidence="12" id="KW-1185">Reference proteome</keyword>
<evidence type="ECO:0000256" key="4">
    <source>
        <dbReference type="ARBA" id="ARBA00022679"/>
    </source>
</evidence>
<dbReference type="EMBL" id="BOMY01000022">
    <property type="protein sequence ID" value="GIF20365.1"/>
    <property type="molecule type" value="Genomic_DNA"/>
</dbReference>